<evidence type="ECO:0000256" key="1">
    <source>
        <dbReference type="SAM" id="MobiDB-lite"/>
    </source>
</evidence>
<dbReference type="AlphaFoldDB" id="A0A0R3SK85"/>
<feature type="region of interest" description="Disordered" evidence="1">
    <location>
        <begin position="171"/>
        <end position="200"/>
    </location>
</feature>
<name>A0A0R3SK85_HYMDI</name>
<sequence length="200" mass="21858">LLNQISRRSPERRREEEGYLHHLVANTIVTTVISSRDSPQTPPISVFDRRRSWFTSRAAPGVTRPRVLKHGPVLPLDLLVGLKPNLETMLLGPCVINHLACVQSATNGRNSYEESIVKKSRVHSLVPSERSAFLPVAHSGCRRRTDGDGLIDASSTVPSLTPSNCSSISMVGDDSYDGDHDQEGNLLNLLPPPPLPSNSI</sequence>
<feature type="compositionally biased region" description="Pro residues" evidence="1">
    <location>
        <begin position="190"/>
        <end position="200"/>
    </location>
</feature>
<proteinExistence type="predicted"/>
<protein>
    <submittedName>
        <fullName evidence="2">Uncharacterized protein</fullName>
    </submittedName>
</protein>
<dbReference type="WBParaSite" id="HDID_0000535001-mRNA-1">
    <property type="protein sequence ID" value="HDID_0000535001-mRNA-1"/>
    <property type="gene ID" value="HDID_0000535001"/>
</dbReference>
<organism evidence="2">
    <name type="scientific">Hymenolepis diminuta</name>
    <name type="common">Rat tapeworm</name>
    <dbReference type="NCBI Taxonomy" id="6216"/>
    <lineage>
        <taxon>Eukaryota</taxon>
        <taxon>Metazoa</taxon>
        <taxon>Spiralia</taxon>
        <taxon>Lophotrochozoa</taxon>
        <taxon>Platyhelminthes</taxon>
        <taxon>Cestoda</taxon>
        <taxon>Eucestoda</taxon>
        <taxon>Cyclophyllidea</taxon>
        <taxon>Hymenolepididae</taxon>
        <taxon>Hymenolepis</taxon>
    </lineage>
</organism>
<reference evidence="2" key="1">
    <citation type="submission" date="2017-02" db="UniProtKB">
        <authorList>
            <consortium name="WormBaseParasite"/>
        </authorList>
    </citation>
    <scope>IDENTIFICATION</scope>
</reference>
<accession>A0A0R3SK85</accession>
<evidence type="ECO:0000313" key="2">
    <source>
        <dbReference type="WBParaSite" id="HDID_0000535001-mRNA-1"/>
    </source>
</evidence>